<dbReference type="PRINTS" id="PR00344">
    <property type="entry name" value="BCTRLSENSOR"/>
</dbReference>
<dbReference type="PANTHER" id="PTHR45339:SF1">
    <property type="entry name" value="HYBRID SIGNAL TRANSDUCTION HISTIDINE KINASE J"/>
    <property type="match status" value="1"/>
</dbReference>
<evidence type="ECO:0000259" key="22">
    <source>
        <dbReference type="PROSITE" id="PS50894"/>
    </source>
</evidence>
<evidence type="ECO:0000259" key="20">
    <source>
        <dbReference type="PROSITE" id="PS50109"/>
    </source>
</evidence>
<dbReference type="FunFam" id="1.10.287.130:FF:000002">
    <property type="entry name" value="Two-component osmosensing histidine kinase"/>
    <property type="match status" value="1"/>
</dbReference>
<dbReference type="InterPro" id="IPR003594">
    <property type="entry name" value="HATPase_dom"/>
</dbReference>
<keyword evidence="13 19" id="KW-0472">Membrane</keyword>
<feature type="domain" description="Histidine kinase" evidence="20">
    <location>
        <begin position="557"/>
        <end position="778"/>
    </location>
</feature>
<dbReference type="PROSITE" id="PS50894">
    <property type="entry name" value="HPT"/>
    <property type="match status" value="1"/>
</dbReference>
<evidence type="ECO:0000256" key="8">
    <source>
        <dbReference type="ARBA" id="ARBA00022741"/>
    </source>
</evidence>
<keyword evidence="4" id="KW-1003">Cell membrane</keyword>
<dbReference type="CDD" id="cd00088">
    <property type="entry name" value="HPT"/>
    <property type="match status" value="1"/>
</dbReference>
<feature type="modified residue" description="4-aspartylphosphate" evidence="17">
    <location>
        <position position="850"/>
    </location>
</feature>
<dbReference type="GO" id="GO:0000155">
    <property type="term" value="F:phosphorelay sensor kinase activity"/>
    <property type="evidence" value="ECO:0007669"/>
    <property type="project" value="InterPro"/>
</dbReference>
<evidence type="ECO:0000256" key="15">
    <source>
        <dbReference type="ARBA" id="ARBA00068150"/>
    </source>
</evidence>
<dbReference type="Gene3D" id="1.10.287.130">
    <property type="match status" value="1"/>
</dbReference>
<dbReference type="Pfam" id="PF00512">
    <property type="entry name" value="HisKA"/>
    <property type="match status" value="1"/>
</dbReference>
<dbReference type="Gene3D" id="1.20.120.160">
    <property type="entry name" value="HPT domain"/>
    <property type="match status" value="1"/>
</dbReference>
<dbReference type="SUPFAM" id="SSF47384">
    <property type="entry name" value="Homodimeric domain of signal transducing histidine kinase"/>
    <property type="match status" value="1"/>
</dbReference>
<dbReference type="Gene3D" id="3.40.50.2300">
    <property type="match status" value="2"/>
</dbReference>
<dbReference type="SUPFAM" id="SSF47226">
    <property type="entry name" value="Histidine-containing phosphotransfer domain, HPT domain"/>
    <property type="match status" value="1"/>
</dbReference>
<dbReference type="STRING" id="400668.Mmwyl1_0357"/>
<evidence type="ECO:0000256" key="16">
    <source>
        <dbReference type="PROSITE-ProRule" id="PRU00110"/>
    </source>
</evidence>
<dbReference type="InterPro" id="IPR005467">
    <property type="entry name" value="His_kinase_dom"/>
</dbReference>
<reference evidence="23" key="1">
    <citation type="submission" date="2007-06" db="EMBL/GenBank/DDBJ databases">
        <title>Complete sequence of Marinomonas sp. MWYL1.</title>
        <authorList>
            <consortium name="US DOE Joint Genome Institute"/>
            <person name="Copeland A."/>
            <person name="Lucas S."/>
            <person name="Lapidus A."/>
            <person name="Barry K."/>
            <person name="Glavina del Rio T."/>
            <person name="Dalin E."/>
            <person name="Tice H."/>
            <person name="Pitluck S."/>
            <person name="Kiss H."/>
            <person name="Brettin T."/>
            <person name="Bruce D."/>
            <person name="Detter J.C."/>
            <person name="Han C."/>
            <person name="Schmutz J."/>
            <person name="Larimer F."/>
            <person name="Land M."/>
            <person name="Hauser L."/>
            <person name="Kyrpides N."/>
            <person name="Kim E."/>
            <person name="Johnston A.W.B."/>
            <person name="Todd J.D."/>
            <person name="Rogers R."/>
            <person name="Wexler M."/>
            <person name="Bond P.L."/>
            <person name="Li Y."/>
            <person name="Richardson P."/>
        </authorList>
    </citation>
    <scope>NUCLEOTIDE SEQUENCE [LARGE SCALE GENOMIC DNA]</scope>
    <source>
        <strain evidence="23">MWYL1</strain>
    </source>
</reference>
<dbReference type="PANTHER" id="PTHR45339">
    <property type="entry name" value="HYBRID SIGNAL TRANSDUCTION HISTIDINE KINASE J"/>
    <property type="match status" value="1"/>
</dbReference>
<evidence type="ECO:0000256" key="18">
    <source>
        <dbReference type="SAM" id="Coils"/>
    </source>
</evidence>
<dbReference type="Pfam" id="PF01627">
    <property type="entry name" value="Hpt"/>
    <property type="match status" value="1"/>
</dbReference>
<dbReference type="InterPro" id="IPR004358">
    <property type="entry name" value="Sig_transdc_His_kin-like_C"/>
</dbReference>
<dbReference type="InterPro" id="IPR036641">
    <property type="entry name" value="HPT_dom_sf"/>
</dbReference>
<evidence type="ECO:0000256" key="5">
    <source>
        <dbReference type="ARBA" id="ARBA00022553"/>
    </source>
</evidence>
<dbReference type="GO" id="GO:0005886">
    <property type="term" value="C:plasma membrane"/>
    <property type="evidence" value="ECO:0007669"/>
    <property type="project" value="UniProtKB-SubCell"/>
</dbReference>
<dbReference type="SMART" id="SM00388">
    <property type="entry name" value="HisKA"/>
    <property type="match status" value="1"/>
</dbReference>
<dbReference type="SUPFAM" id="SSF52172">
    <property type="entry name" value="CheY-like"/>
    <property type="match status" value="2"/>
</dbReference>
<gene>
    <name evidence="23" type="ordered locus">Mmwyl1_0357</name>
</gene>
<dbReference type="SMART" id="SM00448">
    <property type="entry name" value="REC"/>
    <property type="match status" value="2"/>
</dbReference>
<keyword evidence="10" id="KW-0067">ATP-binding</keyword>
<dbReference type="InterPro" id="IPR000014">
    <property type="entry name" value="PAS"/>
</dbReference>
<dbReference type="GO" id="GO:0005524">
    <property type="term" value="F:ATP binding"/>
    <property type="evidence" value="ECO:0007669"/>
    <property type="project" value="UniProtKB-KW"/>
</dbReference>
<dbReference type="SUPFAM" id="SSF55874">
    <property type="entry name" value="ATPase domain of HSP90 chaperone/DNA topoisomerase II/histidine kinase"/>
    <property type="match status" value="1"/>
</dbReference>
<evidence type="ECO:0000256" key="19">
    <source>
        <dbReference type="SAM" id="Phobius"/>
    </source>
</evidence>
<dbReference type="OrthoDB" id="9810730at2"/>
<keyword evidence="6 23" id="KW-0808">Transferase</keyword>
<evidence type="ECO:0000256" key="4">
    <source>
        <dbReference type="ARBA" id="ARBA00022475"/>
    </source>
</evidence>
<dbReference type="PROSITE" id="PS50110">
    <property type="entry name" value="RESPONSE_REGULATORY"/>
    <property type="match status" value="2"/>
</dbReference>
<dbReference type="InterPro" id="IPR036890">
    <property type="entry name" value="HATPase_C_sf"/>
</dbReference>
<dbReference type="InterPro" id="IPR035965">
    <property type="entry name" value="PAS-like_dom_sf"/>
</dbReference>
<keyword evidence="12" id="KW-0902">Two-component regulatory system</keyword>
<dbReference type="SMART" id="SM00387">
    <property type="entry name" value="HATPase_c"/>
    <property type="match status" value="1"/>
</dbReference>
<keyword evidence="9 23" id="KW-0418">Kinase</keyword>
<feature type="domain" description="HPt" evidence="22">
    <location>
        <begin position="1126"/>
        <end position="1218"/>
    </location>
</feature>
<name>A6VS66_MARMS</name>
<evidence type="ECO:0000256" key="6">
    <source>
        <dbReference type="ARBA" id="ARBA00022679"/>
    </source>
</evidence>
<evidence type="ECO:0000256" key="9">
    <source>
        <dbReference type="ARBA" id="ARBA00022777"/>
    </source>
</evidence>
<sequence>MMTLDRHHLSISPLVWLLAFVALISSIIGATILTITVQELTKQRLGLKTQQTELLNASAELREIVPAYRSQLRQALFEGSDPTANNKYNIDLYYQAIATLESESDDIQTQIISSQLANRGQTILDTTKLITDWYKRRSHHYSEEEQLNYKDKALNHLNQLKSLTYAITGKNRLQENFLIYQYNTSSYEKRDALAREYLKLRLSRLESALNTAMEDISTLEVALNVMIASNSLSVITDLKDNQIKSSLDRLDYVIAESAKIHPETAKKLQQERNALGNTLFGEGYFFDSTKQVIKLGKSGLFEERIEHISLEEEKIDLINLLEITFLPLPRLMDQIGEFVQLNSKNLEQKIENQLTAVKTRILWISGISITILLLLAWAISRKVTRQLSGFIESEERFRSMFEITPDPVWILMNQKIVECNNAAINTLHYPAKEALLGLEMCDISPEKQTTGMLSSSSLNSHFEQVTLSGNTRTEWVFQRYDGEPIYADMTILSIAFNNHPATIISWRDVTERVMSQQSLAQYKEKLEHDIALQTTELQTAKEAAENANQAKSEFLANMSHEIRTPMNSIIGMSSLALQTPLNDKQRGYIEKVSHSAESLLNIINDILDFSKIEARKMDIENVPFMLPSLIHKVAHVLELKIEEKGLELIIDIDAEVPQQVVGDPTRLRQILLNLGNNAVKFTQQGEIIIRAAHSKNNQDDNIIHFSVQDTGIGISKDKQNNLFQSFSQADTSTTRRFGGTGLGLAISKRLIQLMGGDIWVESEENKGSTFHFTINLQSTGNVPSPYALNNHTNLSQVMVVDDNNSAREVLKASVEALGLSCHTCSSGHEAIQYIASLKASSQPYPLMLIDWKMPELDGIDTCKAILAETRDDTPLTIIMVTAHRQDDARKAGYGLPISAYLTKPVTTSSLFDQIIQLCGPESVSLIDHRSNGNDISFSYELAGAKVLLVEDNEINRELAEELLSRSGILFTSATNGQEAISLLGSDDFDCILMDCQMPIMDGYTATKKIRTMTQYKDIPIIAMTANVMPEDIKYAKASGMNDHIAKPIHFETMFNTLRTWVKTSVNNSTSTLTTAMQDNSNTTLTTAMQDNSNTTLTTALQDNTNRIELPDSIHIDTELGLLRTLTKPLYSRLLKRFLETQTTFIDECNTAIKTNNFVLANRLAHTLKGTAATLGMIELAASAARLEKAFEEKNINIAPILISVEHDLNIILNDLRAWHAVNNVNSAKDVLTTSPMELNEFRNNIEILATYIDKNVVEALSLAQKLLPNITDKNANKSMVKVISALKLYDFEQAAKHFKSLSINLENFEQ</sequence>
<dbReference type="CDD" id="cd00130">
    <property type="entry name" value="PAS"/>
    <property type="match status" value="1"/>
</dbReference>
<feature type="transmembrane region" description="Helical" evidence="19">
    <location>
        <begin position="361"/>
        <end position="379"/>
    </location>
</feature>
<keyword evidence="5 17" id="KW-0597">Phosphoprotein</keyword>
<dbReference type="Gene3D" id="3.30.450.20">
    <property type="entry name" value="PAS domain"/>
    <property type="match status" value="1"/>
</dbReference>
<evidence type="ECO:0000256" key="17">
    <source>
        <dbReference type="PROSITE-ProRule" id="PRU00169"/>
    </source>
</evidence>
<proteinExistence type="predicted"/>
<accession>A6VS66</accession>
<evidence type="ECO:0000256" key="11">
    <source>
        <dbReference type="ARBA" id="ARBA00022989"/>
    </source>
</evidence>
<evidence type="ECO:0000259" key="21">
    <source>
        <dbReference type="PROSITE" id="PS50110"/>
    </source>
</evidence>
<feature type="domain" description="Response regulatory" evidence="21">
    <location>
        <begin position="796"/>
        <end position="918"/>
    </location>
</feature>
<evidence type="ECO:0000256" key="14">
    <source>
        <dbReference type="ARBA" id="ARBA00064003"/>
    </source>
</evidence>
<dbReference type="Pfam" id="PF13188">
    <property type="entry name" value="PAS_8"/>
    <property type="match status" value="1"/>
</dbReference>
<protein>
    <recommendedName>
        <fullName evidence="15">Sensory/regulatory protein RpfC</fullName>
        <ecNumber evidence="3">2.7.13.3</ecNumber>
    </recommendedName>
</protein>
<feature type="domain" description="Response regulatory" evidence="21">
    <location>
        <begin position="945"/>
        <end position="1061"/>
    </location>
</feature>
<comment type="subunit">
    <text evidence="14">At low DSF concentrations, interacts with RpfF.</text>
</comment>
<comment type="catalytic activity">
    <reaction evidence="1">
        <text>ATP + protein L-histidine = ADP + protein N-phospho-L-histidine.</text>
        <dbReference type="EC" id="2.7.13.3"/>
    </reaction>
</comment>
<evidence type="ECO:0000256" key="12">
    <source>
        <dbReference type="ARBA" id="ARBA00023012"/>
    </source>
</evidence>
<evidence type="ECO:0000313" key="23">
    <source>
        <dbReference type="EMBL" id="ABR69295.1"/>
    </source>
</evidence>
<dbReference type="InterPro" id="IPR008207">
    <property type="entry name" value="Sig_transdc_His_kin_Hpt_dom"/>
</dbReference>
<dbReference type="Gene3D" id="3.30.565.10">
    <property type="entry name" value="Histidine kinase-like ATPase, C-terminal domain"/>
    <property type="match status" value="1"/>
</dbReference>
<feature type="transmembrane region" description="Helical" evidence="19">
    <location>
        <begin position="14"/>
        <end position="37"/>
    </location>
</feature>
<dbReference type="InterPro" id="IPR001789">
    <property type="entry name" value="Sig_transdc_resp-reg_receiver"/>
</dbReference>
<dbReference type="SUPFAM" id="SSF55785">
    <property type="entry name" value="PYP-like sensor domain (PAS domain)"/>
    <property type="match status" value="1"/>
</dbReference>
<dbReference type="NCBIfam" id="TIGR00229">
    <property type="entry name" value="sensory_box"/>
    <property type="match status" value="1"/>
</dbReference>
<dbReference type="InterPro" id="IPR003661">
    <property type="entry name" value="HisK_dim/P_dom"/>
</dbReference>
<dbReference type="EMBL" id="CP000749">
    <property type="protein sequence ID" value="ABR69295.1"/>
    <property type="molecule type" value="Genomic_DNA"/>
</dbReference>
<evidence type="ECO:0000256" key="2">
    <source>
        <dbReference type="ARBA" id="ARBA00004651"/>
    </source>
</evidence>
<keyword evidence="8" id="KW-0547">Nucleotide-binding</keyword>
<dbReference type="InterPro" id="IPR036097">
    <property type="entry name" value="HisK_dim/P_sf"/>
</dbReference>
<dbReference type="FunFam" id="3.30.565.10:FF:000010">
    <property type="entry name" value="Sensor histidine kinase RcsC"/>
    <property type="match status" value="1"/>
</dbReference>
<dbReference type="eggNOG" id="COG2205">
    <property type="taxonomic scope" value="Bacteria"/>
</dbReference>
<evidence type="ECO:0000256" key="1">
    <source>
        <dbReference type="ARBA" id="ARBA00000085"/>
    </source>
</evidence>
<dbReference type="HOGENOM" id="CLU_260765_0_0_6"/>
<dbReference type="CDD" id="cd17546">
    <property type="entry name" value="REC_hyHK_CKI1_RcsC-like"/>
    <property type="match status" value="2"/>
</dbReference>
<keyword evidence="18" id="KW-0175">Coiled coil</keyword>
<dbReference type="eggNOG" id="COG0745">
    <property type="taxonomic scope" value="Bacteria"/>
</dbReference>
<feature type="modified residue" description="Phosphohistidine" evidence="16">
    <location>
        <position position="1165"/>
    </location>
</feature>
<keyword evidence="11 19" id="KW-1133">Transmembrane helix</keyword>
<dbReference type="CDD" id="cd00082">
    <property type="entry name" value="HisKA"/>
    <property type="match status" value="1"/>
</dbReference>
<dbReference type="eggNOG" id="COG2198">
    <property type="taxonomic scope" value="Bacteria"/>
</dbReference>
<dbReference type="PROSITE" id="PS50109">
    <property type="entry name" value="HIS_KIN"/>
    <property type="match status" value="1"/>
</dbReference>
<comment type="subcellular location">
    <subcellularLocation>
        <location evidence="2">Cell membrane</location>
        <topology evidence="2">Multi-pass membrane protein</topology>
    </subcellularLocation>
</comment>
<evidence type="ECO:0000256" key="7">
    <source>
        <dbReference type="ARBA" id="ARBA00022692"/>
    </source>
</evidence>
<keyword evidence="7 19" id="KW-0812">Transmembrane</keyword>
<dbReference type="InterPro" id="IPR011006">
    <property type="entry name" value="CheY-like_superfamily"/>
</dbReference>
<dbReference type="Pfam" id="PF00072">
    <property type="entry name" value="Response_reg"/>
    <property type="match status" value="2"/>
</dbReference>
<dbReference type="Pfam" id="PF02518">
    <property type="entry name" value="HATPase_c"/>
    <property type="match status" value="1"/>
</dbReference>
<dbReference type="EC" id="2.7.13.3" evidence="3"/>
<organism evidence="23">
    <name type="scientific">Marinomonas sp. (strain MWYL1)</name>
    <dbReference type="NCBI Taxonomy" id="400668"/>
    <lineage>
        <taxon>Bacteria</taxon>
        <taxon>Pseudomonadati</taxon>
        <taxon>Pseudomonadota</taxon>
        <taxon>Gammaproteobacteria</taxon>
        <taxon>Oceanospirillales</taxon>
        <taxon>Oceanospirillaceae</taxon>
        <taxon>Marinomonas</taxon>
    </lineage>
</organism>
<evidence type="ECO:0000256" key="10">
    <source>
        <dbReference type="ARBA" id="ARBA00022840"/>
    </source>
</evidence>
<feature type="modified residue" description="4-aspartylphosphate" evidence="17">
    <location>
        <position position="994"/>
    </location>
</feature>
<dbReference type="KEGG" id="mmw:Mmwyl1_0357"/>
<dbReference type="CDD" id="cd16922">
    <property type="entry name" value="HATPase_EvgS-ArcB-TorS-like"/>
    <property type="match status" value="1"/>
</dbReference>
<feature type="coiled-coil region" evidence="18">
    <location>
        <begin position="523"/>
        <end position="557"/>
    </location>
</feature>
<dbReference type="eggNOG" id="COG0784">
    <property type="taxonomic scope" value="Bacteria"/>
</dbReference>
<evidence type="ECO:0000256" key="13">
    <source>
        <dbReference type="ARBA" id="ARBA00023136"/>
    </source>
</evidence>
<evidence type="ECO:0000256" key="3">
    <source>
        <dbReference type="ARBA" id="ARBA00012438"/>
    </source>
</evidence>